<dbReference type="Proteomes" id="UP000027058">
    <property type="component" value="Unassembled WGS sequence"/>
</dbReference>
<dbReference type="RefSeq" id="WP_035903321.1">
    <property type="nucleotide sequence ID" value="NZ_JAAH01000144.1"/>
</dbReference>
<evidence type="ECO:0000313" key="1">
    <source>
        <dbReference type="EMBL" id="KDE70279.1"/>
    </source>
</evidence>
<name>A0AB73C187_9FUSO</name>
<sequence length="352" mass="41383">MKQEIEIDICINLINWIRNYEITNEEILSLMKTNDYAKIAETLDKQRIDKEPEVSLTKIIENIEDVLKNDDKNEPVHMQRYSCGYLSIKGRLIQSCENLELTPEELIGYLSKAKDAMLQFHFIQFIIEKLLLQNDVKKSLELIPKIPEKDDHYSGYRLIADYYGKLGDKDNFLKILKKCDARKDVYEIEQIKETFIETYSSQNPLESTFELVNRKEFGSKYLIPAFLPIVKINSFDKIITHLNDPKFDVPKLYLKEIILANAFELNAANQTKENFGYLRNLLDKIPAKVRYKYSDFSLRDNLWSSVAECLIENNTQVFKSEINYCIKRINAKILKDDFKEWVSCKEKQEINP</sequence>
<protein>
    <submittedName>
        <fullName evidence="1">Uncharacterized protein</fullName>
    </submittedName>
</protein>
<dbReference type="EMBL" id="JAAH01000144">
    <property type="protein sequence ID" value="KDE70279.1"/>
    <property type="molecule type" value="Genomic_DNA"/>
</dbReference>
<dbReference type="AlphaFoldDB" id="A0AB73C187"/>
<organism evidence="1 2">
    <name type="scientific">Fusobacterium necrophorum DJ-2</name>
    <dbReference type="NCBI Taxonomy" id="1441737"/>
    <lineage>
        <taxon>Bacteria</taxon>
        <taxon>Fusobacteriati</taxon>
        <taxon>Fusobacteriota</taxon>
        <taxon>Fusobacteriia</taxon>
        <taxon>Fusobacteriales</taxon>
        <taxon>Fusobacteriaceae</taxon>
        <taxon>Fusobacterium</taxon>
    </lineage>
</organism>
<comment type="caution">
    <text evidence="1">The sequence shown here is derived from an EMBL/GenBank/DDBJ whole genome shotgun (WGS) entry which is preliminary data.</text>
</comment>
<reference evidence="1 2" key="1">
    <citation type="submission" date="2014-01" db="EMBL/GenBank/DDBJ databases">
        <title>Comparative genomics of Fusobacterium necrophorum wild isolates.</title>
        <authorList>
            <person name="Kittichotirat W."/>
            <person name="Bumgarner R.E."/>
            <person name="Lawrence P."/>
        </authorList>
    </citation>
    <scope>NUCLEOTIDE SEQUENCE [LARGE SCALE GENOMIC DNA]</scope>
    <source>
        <strain evidence="1 2">DJ-2</strain>
    </source>
</reference>
<gene>
    <name evidence="1" type="ORF">FUSO8_09525</name>
</gene>
<evidence type="ECO:0000313" key="2">
    <source>
        <dbReference type="Proteomes" id="UP000027058"/>
    </source>
</evidence>
<proteinExistence type="predicted"/>
<accession>A0AB73C187</accession>